<comment type="caution">
    <text evidence="3">The sequence shown here is derived from an EMBL/GenBank/DDBJ whole genome shotgun (WGS) entry which is preliminary data.</text>
</comment>
<dbReference type="Proteomes" id="UP000215596">
    <property type="component" value="Unassembled WGS sequence"/>
</dbReference>
<dbReference type="Pfam" id="PF12671">
    <property type="entry name" value="Amidase_6"/>
    <property type="match status" value="1"/>
</dbReference>
<dbReference type="PANTHER" id="PTHR40032:SF1">
    <property type="entry name" value="EXPORTED PROTEIN"/>
    <property type="match status" value="1"/>
</dbReference>
<protein>
    <recommendedName>
        <fullName evidence="1">Putative amidase domain-containing protein</fullName>
    </recommendedName>
</protein>
<evidence type="ECO:0000313" key="5">
    <source>
        <dbReference type="Proteomes" id="UP000435177"/>
    </source>
</evidence>
<proteinExistence type="predicted"/>
<dbReference type="OrthoDB" id="9812429at2"/>
<evidence type="ECO:0000259" key="1">
    <source>
        <dbReference type="Pfam" id="PF12671"/>
    </source>
</evidence>
<reference evidence="2 5" key="2">
    <citation type="submission" date="2019-11" db="EMBL/GenBank/DDBJ databases">
        <title>Draft genome sequences of five Paenibacillus species of dairy origin.</title>
        <authorList>
            <person name="Olajide A.M."/>
            <person name="Chen S."/>
            <person name="Lapointe G."/>
        </authorList>
    </citation>
    <scope>NUCLEOTIDE SEQUENCE [LARGE SCALE GENOMIC DNA]</scope>
    <source>
        <strain evidence="2 5">3CS1</strain>
    </source>
</reference>
<gene>
    <name evidence="3" type="ORF">CHH67_15110</name>
    <name evidence="2" type="ORF">GNP94_19380</name>
</gene>
<evidence type="ECO:0000313" key="2">
    <source>
        <dbReference type="EMBL" id="MUG68149.1"/>
    </source>
</evidence>
<dbReference type="RefSeq" id="WP_095266024.1">
    <property type="nucleotide sequence ID" value="NZ_NPBY01000045.1"/>
</dbReference>
<dbReference type="EMBL" id="NPBY01000045">
    <property type="protein sequence ID" value="PAD75534.1"/>
    <property type="molecule type" value="Genomic_DNA"/>
</dbReference>
<evidence type="ECO:0000313" key="4">
    <source>
        <dbReference type="Proteomes" id="UP000215596"/>
    </source>
</evidence>
<organism evidence="3 4">
    <name type="scientific">Paenibacillus campinasensis</name>
    <dbReference type="NCBI Taxonomy" id="66347"/>
    <lineage>
        <taxon>Bacteria</taxon>
        <taxon>Bacillati</taxon>
        <taxon>Bacillota</taxon>
        <taxon>Bacilli</taxon>
        <taxon>Bacillales</taxon>
        <taxon>Paenibacillaceae</taxon>
        <taxon>Paenibacillus</taxon>
    </lineage>
</organism>
<reference evidence="3 4" key="1">
    <citation type="submission" date="2017-07" db="EMBL/GenBank/DDBJ databases">
        <title>Isolation and whole genome analysis of endospore-forming bacteria from heroin.</title>
        <authorList>
            <person name="Kalinowski J."/>
            <person name="Ahrens B."/>
            <person name="Al-Dilaimi A."/>
            <person name="Winkler A."/>
            <person name="Wibberg D."/>
            <person name="Schleenbecker U."/>
            <person name="Ruckert C."/>
            <person name="Wolfel R."/>
            <person name="Grass G."/>
        </authorList>
    </citation>
    <scope>NUCLEOTIDE SEQUENCE [LARGE SCALE GENOMIC DNA]</scope>
    <source>
        <strain evidence="3 4">7537-G1</strain>
    </source>
</reference>
<dbReference type="AlphaFoldDB" id="A0A268ER02"/>
<dbReference type="EMBL" id="WOAA01000022">
    <property type="protein sequence ID" value="MUG68149.1"/>
    <property type="molecule type" value="Genomic_DNA"/>
</dbReference>
<accession>A0A268ER02</accession>
<evidence type="ECO:0000313" key="3">
    <source>
        <dbReference type="EMBL" id="PAD75534.1"/>
    </source>
</evidence>
<dbReference type="InterPro" id="IPR024301">
    <property type="entry name" value="Amidase_6"/>
</dbReference>
<dbReference type="PANTHER" id="PTHR40032">
    <property type="entry name" value="EXPORTED PROTEIN-RELATED"/>
    <property type="match status" value="1"/>
</dbReference>
<keyword evidence="5" id="KW-1185">Reference proteome</keyword>
<name>A0A268ER02_9BACL</name>
<feature type="domain" description="Putative amidase" evidence="1">
    <location>
        <begin position="174"/>
        <end position="332"/>
    </location>
</feature>
<dbReference type="Proteomes" id="UP000435177">
    <property type="component" value="Unassembled WGS sequence"/>
</dbReference>
<sequence>MSSVTEAEQPWKNALYTYVNQYNQNRIDYSSGLKEQIVTDLDYLMERGERQSRLAAWFEERGVLPLKSETRAKLQRVVHETEDSVTVDVRLHSLFYYDKRGVTHREDTIQLERLTLVRDGDSWLIVGIERLSDERHPAWNLEAKTEASGGEPLPSIPLLNNRVYAGGSHPRSGRYDREAAAAYADRWWDSGNPEFAVFDVNCTNYVSQCLFAGKAPIHYTGKRETGWWYKGYINKREWWSYSWAVSNSLAIYLGTSASGLRGELVERPEQLMLGDVILYDWNGDGAYQHSTIVTAFDAEGMPLVNAHTVSSRHRYWDYRDSYAWNDRTQYRFYHIPDEF</sequence>